<name>A0ABQ9TJS8_SAGOE</name>
<reference evidence="1 2" key="1">
    <citation type="submission" date="2023-05" db="EMBL/GenBank/DDBJ databases">
        <title>B98-5 Cell Line De Novo Hybrid Assembly: An Optical Mapping Approach.</title>
        <authorList>
            <person name="Kananen K."/>
            <person name="Auerbach J.A."/>
            <person name="Kautto E."/>
            <person name="Blachly J.S."/>
        </authorList>
    </citation>
    <scope>NUCLEOTIDE SEQUENCE [LARGE SCALE GENOMIC DNA]</scope>
    <source>
        <strain evidence="1">B95-8</strain>
        <tissue evidence="1">Cell line</tissue>
    </source>
</reference>
<protein>
    <submittedName>
        <fullName evidence="1">Lon protease-like protein 2</fullName>
    </submittedName>
</protein>
<sequence length="86" mass="10080">VIAIRPIRRITHIPGTLEDEDEDEDNDDIVMLEKKIQTSSMPEQAHKVCVKEIKRLKKMPQSMPEYALTRNYLELMVELPWNKSTT</sequence>
<keyword evidence="2" id="KW-1185">Reference proteome</keyword>
<dbReference type="PANTHER" id="PTHR10046">
    <property type="entry name" value="ATP DEPENDENT LON PROTEASE FAMILY MEMBER"/>
    <property type="match status" value="1"/>
</dbReference>
<accession>A0ABQ9TJS8</accession>
<proteinExistence type="predicted"/>
<evidence type="ECO:0000313" key="2">
    <source>
        <dbReference type="Proteomes" id="UP001266305"/>
    </source>
</evidence>
<dbReference type="EMBL" id="JASSZA010000021">
    <property type="protein sequence ID" value="KAK2085004.1"/>
    <property type="molecule type" value="Genomic_DNA"/>
</dbReference>
<dbReference type="InterPro" id="IPR027065">
    <property type="entry name" value="Lon_Prtase"/>
</dbReference>
<organism evidence="1 2">
    <name type="scientific">Saguinus oedipus</name>
    <name type="common">Cotton-top tamarin</name>
    <name type="synonym">Oedipomidas oedipus</name>
    <dbReference type="NCBI Taxonomy" id="9490"/>
    <lineage>
        <taxon>Eukaryota</taxon>
        <taxon>Metazoa</taxon>
        <taxon>Chordata</taxon>
        <taxon>Craniata</taxon>
        <taxon>Vertebrata</taxon>
        <taxon>Euteleostomi</taxon>
        <taxon>Mammalia</taxon>
        <taxon>Eutheria</taxon>
        <taxon>Euarchontoglires</taxon>
        <taxon>Primates</taxon>
        <taxon>Haplorrhini</taxon>
        <taxon>Platyrrhini</taxon>
        <taxon>Cebidae</taxon>
        <taxon>Callitrichinae</taxon>
        <taxon>Saguinus</taxon>
    </lineage>
</organism>
<gene>
    <name evidence="1" type="primary">LONP2_4</name>
    <name evidence="1" type="ORF">P7K49_036304</name>
</gene>
<dbReference type="Gene3D" id="1.20.5.5270">
    <property type="match status" value="1"/>
</dbReference>
<comment type="caution">
    <text evidence="1">The sequence shown here is derived from an EMBL/GenBank/DDBJ whole genome shotgun (WGS) entry which is preliminary data.</text>
</comment>
<evidence type="ECO:0000313" key="1">
    <source>
        <dbReference type="EMBL" id="KAK2085004.1"/>
    </source>
</evidence>
<feature type="non-terminal residue" evidence="1">
    <location>
        <position position="86"/>
    </location>
</feature>
<dbReference type="Proteomes" id="UP001266305">
    <property type="component" value="Unassembled WGS sequence"/>
</dbReference>
<feature type="non-terminal residue" evidence="1">
    <location>
        <position position="1"/>
    </location>
</feature>